<dbReference type="Proteomes" id="UP001165063">
    <property type="component" value="Unassembled WGS sequence"/>
</dbReference>
<comment type="caution">
    <text evidence="1">The sequence shown here is derived from an EMBL/GenBank/DDBJ whole genome shotgun (WGS) entry which is preliminary data.</text>
</comment>
<proteinExistence type="predicted"/>
<dbReference type="EMBL" id="BSXU01013600">
    <property type="protein sequence ID" value="GME79495.1"/>
    <property type="molecule type" value="Genomic_DNA"/>
</dbReference>
<keyword evidence="2" id="KW-1185">Reference proteome</keyword>
<evidence type="ECO:0000313" key="1">
    <source>
        <dbReference type="EMBL" id="GME79495.1"/>
    </source>
</evidence>
<accession>A0A9W6WD86</accession>
<reference evidence="1" key="1">
    <citation type="submission" date="2023-04" db="EMBL/GenBank/DDBJ databases">
        <title>Ambrosiozyma monospora NBRC 1965.</title>
        <authorList>
            <person name="Ichikawa N."/>
            <person name="Sato H."/>
            <person name="Tonouchi N."/>
        </authorList>
    </citation>
    <scope>NUCLEOTIDE SEQUENCE</scope>
    <source>
        <strain evidence="1">NBRC 1965</strain>
    </source>
</reference>
<gene>
    <name evidence="1" type="ORF">Amon01_000981500</name>
</gene>
<protein>
    <submittedName>
        <fullName evidence="1">Unnamed protein product</fullName>
    </submittedName>
</protein>
<evidence type="ECO:0000313" key="2">
    <source>
        <dbReference type="Proteomes" id="UP001165063"/>
    </source>
</evidence>
<organism evidence="1 2">
    <name type="scientific">Ambrosiozyma monospora</name>
    <name type="common">Yeast</name>
    <name type="synonym">Endomycopsis monosporus</name>
    <dbReference type="NCBI Taxonomy" id="43982"/>
    <lineage>
        <taxon>Eukaryota</taxon>
        <taxon>Fungi</taxon>
        <taxon>Dikarya</taxon>
        <taxon>Ascomycota</taxon>
        <taxon>Saccharomycotina</taxon>
        <taxon>Pichiomycetes</taxon>
        <taxon>Pichiales</taxon>
        <taxon>Pichiaceae</taxon>
        <taxon>Ambrosiozyma</taxon>
    </lineage>
</organism>
<dbReference type="AlphaFoldDB" id="A0A9W6WD86"/>
<name>A0A9W6WD86_AMBMO</name>
<sequence>MEVTEVGGQAVLGRQVRSTTPWPTERHGYDPTSIGCILDIALGLRQNSFRLSEYMEVTELGEEARIRDFKQLLSGEFGVKWA</sequence>